<dbReference type="AlphaFoldDB" id="A0A074W3I3"/>
<dbReference type="Proteomes" id="UP000030672">
    <property type="component" value="Unassembled WGS sequence"/>
</dbReference>
<dbReference type="GeneID" id="63914082"/>
<protein>
    <submittedName>
        <fullName evidence="2">Uncharacterized protein</fullName>
    </submittedName>
</protein>
<sequence>MPRTKQTPRPPKPEFHHDELTTPLTKARRTSIQMPNLRRDEVYSALFILDKTPRAIIDEVIVKNRKHTGNYFFWLAEESFEALLPDHTDELIKPTIPADWLSPFVGKKTVEDAFRFIATLPLEARLDRQFIAVLDIRLYKEKDWLVIYRIDEQGEITSIPCKAELTCMQMRSYGNHNWPTFMDDWQRTGKPILR</sequence>
<dbReference type="STRING" id="1043003.A0A074W3I3"/>
<name>A0A074W3I3_AURM1</name>
<dbReference type="EMBL" id="KL584828">
    <property type="protein sequence ID" value="KEQ64492.1"/>
    <property type="molecule type" value="Genomic_DNA"/>
</dbReference>
<dbReference type="RefSeq" id="XP_040881515.1">
    <property type="nucleotide sequence ID" value="XM_041020709.1"/>
</dbReference>
<feature type="compositionally biased region" description="Basic and acidic residues" evidence="1">
    <location>
        <begin position="11"/>
        <end position="20"/>
    </location>
</feature>
<accession>A0A074W3I3</accession>
<organism evidence="2 3">
    <name type="scientific">Aureobasidium melanogenum (strain CBS 110374)</name>
    <name type="common">Aureobasidium pullulans var. melanogenum</name>
    <dbReference type="NCBI Taxonomy" id="1043003"/>
    <lineage>
        <taxon>Eukaryota</taxon>
        <taxon>Fungi</taxon>
        <taxon>Dikarya</taxon>
        <taxon>Ascomycota</taxon>
        <taxon>Pezizomycotina</taxon>
        <taxon>Dothideomycetes</taxon>
        <taxon>Dothideomycetidae</taxon>
        <taxon>Dothideales</taxon>
        <taxon>Saccotheciaceae</taxon>
        <taxon>Aureobasidium</taxon>
    </lineage>
</organism>
<gene>
    <name evidence="2" type="ORF">M437DRAFT_43235</name>
</gene>
<evidence type="ECO:0000256" key="1">
    <source>
        <dbReference type="SAM" id="MobiDB-lite"/>
    </source>
</evidence>
<proteinExistence type="predicted"/>
<dbReference type="HOGENOM" id="CLU_1474897_0_0_1"/>
<evidence type="ECO:0000313" key="2">
    <source>
        <dbReference type="EMBL" id="KEQ64492.1"/>
    </source>
</evidence>
<evidence type="ECO:0000313" key="3">
    <source>
        <dbReference type="Proteomes" id="UP000030672"/>
    </source>
</evidence>
<keyword evidence="3" id="KW-1185">Reference proteome</keyword>
<feature type="region of interest" description="Disordered" evidence="1">
    <location>
        <begin position="1"/>
        <end position="23"/>
    </location>
</feature>
<reference evidence="2 3" key="1">
    <citation type="journal article" date="2014" name="BMC Genomics">
        <title>Genome sequencing of four Aureobasidium pullulans varieties: biotechnological potential, stress tolerance, and description of new species.</title>
        <authorList>
            <person name="Gostin Ar C."/>
            <person name="Ohm R.A."/>
            <person name="Kogej T."/>
            <person name="Sonjak S."/>
            <person name="Turk M."/>
            <person name="Zajc J."/>
            <person name="Zalar P."/>
            <person name="Grube M."/>
            <person name="Sun H."/>
            <person name="Han J."/>
            <person name="Sharma A."/>
            <person name="Chiniquy J."/>
            <person name="Ngan C.Y."/>
            <person name="Lipzen A."/>
            <person name="Barry K."/>
            <person name="Grigoriev I.V."/>
            <person name="Gunde-Cimerman N."/>
        </authorList>
    </citation>
    <scope>NUCLEOTIDE SEQUENCE [LARGE SCALE GENOMIC DNA]</scope>
    <source>
        <strain evidence="2 3">CBS 110374</strain>
    </source>
</reference>